<evidence type="ECO:0000256" key="2">
    <source>
        <dbReference type="ARBA" id="ARBA00022729"/>
    </source>
</evidence>
<dbReference type="InterPro" id="IPR013783">
    <property type="entry name" value="Ig-like_fold"/>
</dbReference>
<keyword evidence="6" id="KW-1133">Transmembrane helix</keyword>
<feature type="domain" description="Ig-like" evidence="7">
    <location>
        <begin position="264"/>
        <end position="368"/>
    </location>
</feature>
<dbReference type="SUPFAM" id="SSF48726">
    <property type="entry name" value="Immunoglobulin"/>
    <property type="match status" value="1"/>
</dbReference>
<dbReference type="InterPro" id="IPR003591">
    <property type="entry name" value="Leu-rich_rpt_typical-subtyp"/>
</dbReference>
<dbReference type="EMBL" id="CAXLJL010000489">
    <property type="protein sequence ID" value="CAL5138250.1"/>
    <property type="molecule type" value="Genomic_DNA"/>
</dbReference>
<keyword evidence="4" id="KW-1015">Disulfide bond</keyword>
<evidence type="ECO:0000313" key="9">
    <source>
        <dbReference type="Proteomes" id="UP001497525"/>
    </source>
</evidence>
<feature type="transmembrane region" description="Helical" evidence="6">
    <location>
        <begin position="401"/>
        <end position="423"/>
    </location>
</feature>
<dbReference type="Proteomes" id="UP001497525">
    <property type="component" value="Unassembled WGS sequence"/>
</dbReference>
<keyword evidence="6" id="KW-0812">Transmembrane</keyword>
<keyword evidence="2" id="KW-0732">Signal</keyword>
<reference evidence="8" key="1">
    <citation type="submission" date="2024-06" db="EMBL/GenBank/DDBJ databases">
        <authorList>
            <person name="Liu X."/>
            <person name="Lenzi L."/>
            <person name="Haldenby T S."/>
            <person name="Uol C."/>
        </authorList>
    </citation>
    <scope>NUCLEOTIDE SEQUENCE</scope>
</reference>
<organism evidence="8 9">
    <name type="scientific">Calicophoron daubneyi</name>
    <name type="common">Rumen fluke</name>
    <name type="synonym">Paramphistomum daubneyi</name>
    <dbReference type="NCBI Taxonomy" id="300641"/>
    <lineage>
        <taxon>Eukaryota</taxon>
        <taxon>Metazoa</taxon>
        <taxon>Spiralia</taxon>
        <taxon>Lophotrochozoa</taxon>
        <taxon>Platyhelminthes</taxon>
        <taxon>Trematoda</taxon>
        <taxon>Digenea</taxon>
        <taxon>Plagiorchiida</taxon>
        <taxon>Pronocephalata</taxon>
        <taxon>Paramphistomoidea</taxon>
        <taxon>Paramphistomidae</taxon>
        <taxon>Calicophoron</taxon>
    </lineage>
</organism>
<keyword evidence="6" id="KW-0472">Membrane</keyword>
<keyword evidence="1" id="KW-0433">Leucine-rich repeat</keyword>
<proteinExistence type="predicted"/>
<dbReference type="PROSITE" id="PS51450">
    <property type="entry name" value="LRR"/>
    <property type="match status" value="1"/>
</dbReference>
<dbReference type="Gene3D" id="3.80.10.10">
    <property type="entry name" value="Ribonuclease Inhibitor"/>
    <property type="match status" value="2"/>
</dbReference>
<evidence type="ECO:0000256" key="4">
    <source>
        <dbReference type="ARBA" id="ARBA00023157"/>
    </source>
</evidence>
<dbReference type="Pfam" id="PF07679">
    <property type="entry name" value="I-set"/>
    <property type="match status" value="1"/>
</dbReference>
<dbReference type="InterPro" id="IPR007110">
    <property type="entry name" value="Ig-like_dom"/>
</dbReference>
<dbReference type="Pfam" id="PF00560">
    <property type="entry name" value="LRR_1"/>
    <property type="match status" value="1"/>
</dbReference>
<keyword evidence="3" id="KW-0677">Repeat</keyword>
<feature type="compositionally biased region" description="Polar residues" evidence="5">
    <location>
        <begin position="638"/>
        <end position="647"/>
    </location>
</feature>
<dbReference type="PANTHER" id="PTHR24366:SF96">
    <property type="entry name" value="LEUCINE RICH REPEAT CONTAINING 53"/>
    <property type="match status" value="1"/>
</dbReference>
<sequence length="796" mass="89867">MERIHSRSLEICYFLTRACAPQLDMTVFRCTHARLTEVPLIIHRNTLELDLSHNLIEVLHEDSFNRLHGLRKLTLSHNKIYKITERAFLPVAQSLTFLDLGHNQLMSTRVTSFPVTALAPLTHLTDLYLSNNPIGLLPSGFLRYLGANLTHLEISSSSLEMQIQDGAFRGLARLHHLNLAHNIFSEFNEDSFDGLRPEQFSRISLQGVQWHCDCRILWLRRWLNRVPRKALYADPLPGGECITPNSFKGQSLLFLNMTDLQCAPRLISTTPPGSDVDPLEPIHVVGLQRFNLTLACTFISEPKMQVEWYQNGVLVQPHWTRLKQTTTSGTKFTTSLHFQQLDGVLDEGLYQCQTTNQKGAARANFMVQIDTNEVDENRPVNTPPSINRQTPMSKAEEMGRYLIIVGIIVAANIIFVIVGATTYNCVRYRYCIFPRHPHPPTDHQKLRPELGNSCEPSDSSNLNHEARYGQTVRYSNSNMKPYHTVGNCAPLLPSSAEDNYPMQTGTEMTNFGDTTGYNNFREEIFSRRTPHKSFPLRPTFSPYISQTHFQSSDLPSVSSTNAECSVSILSPPRDRAPIYADRVTPSLDPRLKSYYMLTVKHTDAQTDQLAYKPLTGTNPGLDVTSPAENRKNPLDAQVKSNGSNLEQSAPIDEDDPNVPEELDPNCPIHGLIANGEHNNHISREDPENSENLGSMRTLHTCTNKDMCPIHGISTDVDLSSSQNVFKRSDKRSGYCNQRMNRHSSHLVNAGSDCPLLGEWKYGSQMNLRPGYFESSSSMDQTFKAWNYNSRVNTLPR</sequence>
<dbReference type="PANTHER" id="PTHR24366">
    <property type="entry name" value="IG(IMMUNOGLOBULIN) AND LRR(LEUCINE RICH REPEAT) DOMAINS"/>
    <property type="match status" value="1"/>
</dbReference>
<feature type="region of interest" description="Disordered" evidence="5">
    <location>
        <begin position="610"/>
        <end position="658"/>
    </location>
</feature>
<dbReference type="SUPFAM" id="SSF52058">
    <property type="entry name" value="L domain-like"/>
    <property type="match status" value="1"/>
</dbReference>
<dbReference type="InterPro" id="IPR013098">
    <property type="entry name" value="Ig_I-set"/>
</dbReference>
<dbReference type="InterPro" id="IPR000483">
    <property type="entry name" value="Cys-rich_flank_reg_C"/>
</dbReference>
<dbReference type="SMART" id="SM00369">
    <property type="entry name" value="LRR_TYP"/>
    <property type="match status" value="5"/>
</dbReference>
<dbReference type="InterPro" id="IPR001611">
    <property type="entry name" value="Leu-rich_rpt"/>
</dbReference>
<dbReference type="SMART" id="SM00082">
    <property type="entry name" value="LRRCT"/>
    <property type="match status" value="1"/>
</dbReference>
<evidence type="ECO:0000256" key="1">
    <source>
        <dbReference type="ARBA" id="ARBA00022614"/>
    </source>
</evidence>
<dbReference type="Pfam" id="PF13855">
    <property type="entry name" value="LRR_8"/>
    <property type="match status" value="2"/>
</dbReference>
<dbReference type="Gene3D" id="2.60.40.10">
    <property type="entry name" value="Immunoglobulins"/>
    <property type="match status" value="1"/>
</dbReference>
<comment type="caution">
    <text evidence="8">The sequence shown here is derived from an EMBL/GenBank/DDBJ whole genome shotgun (WGS) entry which is preliminary data.</text>
</comment>
<dbReference type="InterPro" id="IPR032675">
    <property type="entry name" value="LRR_dom_sf"/>
</dbReference>
<evidence type="ECO:0000256" key="5">
    <source>
        <dbReference type="SAM" id="MobiDB-lite"/>
    </source>
</evidence>
<evidence type="ECO:0000313" key="8">
    <source>
        <dbReference type="EMBL" id="CAL5138250.1"/>
    </source>
</evidence>
<dbReference type="PROSITE" id="PS50835">
    <property type="entry name" value="IG_LIKE"/>
    <property type="match status" value="1"/>
</dbReference>
<accession>A0AAV2TNB9</accession>
<name>A0AAV2TNB9_CALDB</name>
<gene>
    <name evidence="8" type="ORF">CDAUBV1_LOCUS12853</name>
</gene>
<evidence type="ECO:0000256" key="6">
    <source>
        <dbReference type="SAM" id="Phobius"/>
    </source>
</evidence>
<evidence type="ECO:0000259" key="7">
    <source>
        <dbReference type="PROSITE" id="PS50835"/>
    </source>
</evidence>
<dbReference type="InterPro" id="IPR036179">
    <property type="entry name" value="Ig-like_dom_sf"/>
</dbReference>
<dbReference type="AlphaFoldDB" id="A0AAV2TNB9"/>
<protein>
    <recommendedName>
        <fullName evidence="7">Ig-like domain-containing protein</fullName>
    </recommendedName>
</protein>
<evidence type="ECO:0000256" key="3">
    <source>
        <dbReference type="ARBA" id="ARBA00022737"/>
    </source>
</evidence>